<comment type="subunit">
    <text evidence="7">F-type ATPases have 2 components, F(1) - the catalytic core - and F(0) - the membrane proton channel. F(1) has five subunits: alpha(3), beta(3), gamma(1), delta(1), epsilon(1). F(0) has three main subunits: a(1), b(2) and c(10-14). The alpha and beta chains form an alternating ring which encloses part of the gamma chain. F(1) is attached to F(0) by a central stalk formed by the gamma and epsilon chains, while a peripheral stalk is formed by the delta and b chains.</text>
</comment>
<keyword evidence="7" id="KW-0139">CF(1)</keyword>
<dbReference type="GO" id="GO:0005886">
    <property type="term" value="C:plasma membrane"/>
    <property type="evidence" value="ECO:0007669"/>
    <property type="project" value="UniProtKB-SubCell"/>
</dbReference>
<evidence type="ECO:0000256" key="7">
    <source>
        <dbReference type="HAMAP-Rule" id="MF_01416"/>
    </source>
</evidence>
<name>E1ICU1_9CHLR</name>
<comment type="caution">
    <text evidence="8">The sequence shown here is derived from an EMBL/GenBank/DDBJ whole genome shotgun (WGS) entry which is preliminary data.</text>
</comment>
<evidence type="ECO:0000256" key="4">
    <source>
        <dbReference type="ARBA" id="ARBA00023065"/>
    </source>
</evidence>
<comment type="similarity">
    <text evidence="7">Belongs to the ATPase delta chain family.</text>
</comment>
<dbReference type="InterPro" id="IPR000711">
    <property type="entry name" value="ATPase_OSCP/dsu"/>
</dbReference>
<dbReference type="Pfam" id="PF00213">
    <property type="entry name" value="OSCP"/>
    <property type="match status" value="1"/>
</dbReference>
<dbReference type="Proteomes" id="UP000054010">
    <property type="component" value="Unassembled WGS sequence"/>
</dbReference>
<dbReference type="AlphaFoldDB" id="E1ICU1"/>
<accession>E1ICU1</accession>
<comment type="function">
    <text evidence="7">This protein is part of the stalk that links CF(0) to CF(1). It either transmits conformational changes from CF(0) to CF(1) or is implicated in proton conduction.</text>
</comment>
<reference evidence="8 9" key="1">
    <citation type="journal article" date="2011" name="J. Bacteriol.">
        <title>Draft genome sequence of the anoxygenic filamentous phototrophic bacterium Oscillochloris trichoides subsp. DG-6.</title>
        <authorList>
            <person name="Kuznetsov B.B."/>
            <person name="Ivanovsky R.N."/>
            <person name="Keppen O.I."/>
            <person name="Sukhacheva M.V."/>
            <person name="Bumazhkin B.K."/>
            <person name="Patutina E.O."/>
            <person name="Beletsky A.V."/>
            <person name="Mardanov A.V."/>
            <person name="Baslerov R.V."/>
            <person name="Panteleeva A.N."/>
            <person name="Kolganova T.V."/>
            <person name="Ravin N.V."/>
            <person name="Skryabin K.G."/>
        </authorList>
    </citation>
    <scope>NUCLEOTIDE SEQUENCE [LARGE SCALE GENOMIC DNA]</scope>
    <source>
        <strain evidence="8 9">DG-6</strain>
    </source>
</reference>
<evidence type="ECO:0000313" key="8">
    <source>
        <dbReference type="EMBL" id="EFO80996.1"/>
    </source>
</evidence>
<evidence type="ECO:0000313" key="9">
    <source>
        <dbReference type="Proteomes" id="UP000054010"/>
    </source>
</evidence>
<dbReference type="eggNOG" id="COG0712">
    <property type="taxonomic scope" value="Bacteria"/>
</dbReference>
<evidence type="ECO:0000256" key="6">
    <source>
        <dbReference type="ARBA" id="ARBA00023310"/>
    </source>
</evidence>
<dbReference type="HAMAP" id="MF_01416">
    <property type="entry name" value="ATP_synth_delta_bact"/>
    <property type="match status" value="1"/>
</dbReference>
<dbReference type="GO" id="GO:0046933">
    <property type="term" value="F:proton-transporting ATP synthase activity, rotational mechanism"/>
    <property type="evidence" value="ECO:0007669"/>
    <property type="project" value="UniProtKB-UniRule"/>
</dbReference>
<protein>
    <recommendedName>
        <fullName evidence="7">ATP synthase subunit delta</fullName>
    </recommendedName>
    <alternativeName>
        <fullName evidence="7">ATP synthase F(1) sector subunit delta</fullName>
    </alternativeName>
    <alternativeName>
        <fullName evidence="7">F-type ATPase subunit delta</fullName>
        <shortName evidence="7">F-ATPase subunit delta</shortName>
    </alternativeName>
</protein>
<keyword evidence="3 7" id="KW-0375">Hydrogen ion transport</keyword>
<comment type="function">
    <text evidence="7">F(1)F(0) ATP synthase produces ATP from ADP in the presence of a proton or sodium gradient. F-type ATPases consist of two structural domains, F(1) containing the extramembraneous catalytic core and F(0) containing the membrane proton channel, linked together by a central stalk and a peripheral stalk. During catalysis, ATP synthesis in the catalytic domain of F(1) is coupled via a rotary mechanism of the central stalk subunits to proton translocation.</text>
</comment>
<keyword evidence="5 7" id="KW-0472">Membrane</keyword>
<evidence type="ECO:0000256" key="2">
    <source>
        <dbReference type="ARBA" id="ARBA00022448"/>
    </source>
</evidence>
<keyword evidence="4 7" id="KW-0406">Ion transport</keyword>
<keyword evidence="6 7" id="KW-0066">ATP synthesis</keyword>
<gene>
    <name evidence="7" type="primary">atpH</name>
    <name evidence="8" type="ORF">OSCT_1159</name>
</gene>
<keyword evidence="2 7" id="KW-0813">Transport</keyword>
<comment type="subcellular location">
    <subcellularLocation>
        <location evidence="7">Cell membrane</location>
        <topology evidence="7">Peripheral membrane protein</topology>
    </subcellularLocation>
    <subcellularLocation>
        <location evidence="1">Membrane</location>
    </subcellularLocation>
</comment>
<evidence type="ECO:0000256" key="3">
    <source>
        <dbReference type="ARBA" id="ARBA00022781"/>
    </source>
</evidence>
<dbReference type="HOGENOM" id="CLU_085114_3_0_0"/>
<evidence type="ECO:0000256" key="1">
    <source>
        <dbReference type="ARBA" id="ARBA00004370"/>
    </source>
</evidence>
<keyword evidence="7" id="KW-1003">Cell membrane</keyword>
<evidence type="ECO:0000256" key="5">
    <source>
        <dbReference type="ARBA" id="ARBA00023136"/>
    </source>
</evidence>
<sequence>MDNDMATTVDAKAIAGALYDALFGAAAEQLQAVATKVANPSGDVAQQISAALPADALPQVRNFLLGLAKEGLIDRVADVAQAFSALAANPSAQALAAVVTSAVALSAEQQATIVADLRARYGNDLSATFAVDESLLGGLIIRVGDRVLDNSLRTRLSAIQRNMLTS</sequence>
<dbReference type="PANTHER" id="PTHR11910">
    <property type="entry name" value="ATP SYNTHASE DELTA CHAIN"/>
    <property type="match status" value="1"/>
</dbReference>
<dbReference type="NCBIfam" id="TIGR01145">
    <property type="entry name" value="ATP_synt_delta"/>
    <property type="match status" value="1"/>
</dbReference>
<dbReference type="GO" id="GO:0045259">
    <property type="term" value="C:proton-transporting ATP synthase complex"/>
    <property type="evidence" value="ECO:0007669"/>
    <property type="project" value="UniProtKB-KW"/>
</dbReference>
<dbReference type="EMBL" id="ADVR01000031">
    <property type="protein sequence ID" value="EFO80996.1"/>
    <property type="molecule type" value="Genomic_DNA"/>
</dbReference>
<proteinExistence type="inferred from homology"/>
<organism evidence="8 9">
    <name type="scientific">Oscillochloris trichoides DG-6</name>
    <dbReference type="NCBI Taxonomy" id="765420"/>
    <lineage>
        <taxon>Bacteria</taxon>
        <taxon>Bacillati</taxon>
        <taxon>Chloroflexota</taxon>
        <taxon>Chloroflexia</taxon>
        <taxon>Chloroflexales</taxon>
        <taxon>Chloroflexineae</taxon>
        <taxon>Oscillochloridaceae</taxon>
        <taxon>Oscillochloris</taxon>
    </lineage>
</organism>
<dbReference type="STRING" id="765420.OSCT_1159"/>
<keyword evidence="9" id="KW-1185">Reference proteome</keyword>